<name>A0ABQ6HQ49_9MICO</name>
<keyword evidence="2" id="KW-1185">Reference proteome</keyword>
<dbReference type="Pfam" id="PF08893">
    <property type="entry name" value="DUF1839"/>
    <property type="match status" value="1"/>
</dbReference>
<proteinExistence type="predicted"/>
<sequence length="329" mass="36900">MFDQLDVPSYTQSPLHGGARTWTETNCYIDIWIELVHLLGLAAEPAGVCAFSADSLPGQWSFLKYQPEDLRALYGIEVAEFNPWKDMEEHVLEMMAAGHLITLETDSWYLPDTAGVAYQLDHVKSSIMPLRIDPAARRLTYLHNAGLYQLEGVDYDGVFSKPGTSNVAPQPYVELVRVDRLDRDVETLPRRTVALAREHLARRPADNPVARFADQVRTIAPTLPERGFDYFHKFSFAYTRQLGLTAQNAADACRWLASQTIDPDVLTDQQRSELASAATSFDVVSQEMKNLQFALARVTGGRKKDIEPALTLVTDQWDEAVRRVVGALC</sequence>
<evidence type="ECO:0008006" key="3">
    <source>
        <dbReference type="Google" id="ProtNLM"/>
    </source>
</evidence>
<dbReference type="RefSeq" id="WP_241444114.1">
    <property type="nucleotide sequence ID" value="NZ_BSUJ01000001.1"/>
</dbReference>
<gene>
    <name evidence="1" type="ORF">GCM10025862_25990</name>
</gene>
<dbReference type="Proteomes" id="UP001157109">
    <property type="component" value="Unassembled WGS sequence"/>
</dbReference>
<evidence type="ECO:0000313" key="2">
    <source>
        <dbReference type="Proteomes" id="UP001157109"/>
    </source>
</evidence>
<dbReference type="EMBL" id="BSUJ01000001">
    <property type="protein sequence ID" value="GMA20578.1"/>
    <property type="molecule type" value="Genomic_DNA"/>
</dbReference>
<evidence type="ECO:0000313" key="1">
    <source>
        <dbReference type="EMBL" id="GMA20578.1"/>
    </source>
</evidence>
<comment type="caution">
    <text evidence="1">The sequence shown here is derived from an EMBL/GenBank/DDBJ whole genome shotgun (WGS) entry which is preliminary data.</text>
</comment>
<organism evidence="1 2">
    <name type="scientific">Arsenicicoccus piscis</name>
    <dbReference type="NCBI Taxonomy" id="673954"/>
    <lineage>
        <taxon>Bacteria</taxon>
        <taxon>Bacillati</taxon>
        <taxon>Actinomycetota</taxon>
        <taxon>Actinomycetes</taxon>
        <taxon>Micrococcales</taxon>
        <taxon>Intrasporangiaceae</taxon>
        <taxon>Arsenicicoccus</taxon>
    </lineage>
</organism>
<protein>
    <recommendedName>
        <fullName evidence="3">DUF1839 family protein</fullName>
    </recommendedName>
</protein>
<accession>A0ABQ6HQ49</accession>
<reference evidence="2" key="1">
    <citation type="journal article" date="2019" name="Int. J. Syst. Evol. Microbiol.">
        <title>The Global Catalogue of Microorganisms (GCM) 10K type strain sequencing project: providing services to taxonomists for standard genome sequencing and annotation.</title>
        <authorList>
            <consortium name="The Broad Institute Genomics Platform"/>
            <consortium name="The Broad Institute Genome Sequencing Center for Infectious Disease"/>
            <person name="Wu L."/>
            <person name="Ma J."/>
        </authorList>
    </citation>
    <scope>NUCLEOTIDE SEQUENCE [LARGE SCALE GENOMIC DNA]</scope>
    <source>
        <strain evidence="2">NBRC 105830</strain>
    </source>
</reference>
<dbReference type="InterPro" id="IPR014989">
    <property type="entry name" value="DUF1839"/>
</dbReference>